<keyword evidence="3" id="KW-1185">Reference proteome</keyword>
<feature type="domain" description="SRS" evidence="1">
    <location>
        <begin position="211"/>
        <end position="345"/>
    </location>
</feature>
<feature type="domain" description="SRS" evidence="1">
    <location>
        <begin position="79"/>
        <end position="200"/>
    </location>
</feature>
<proteinExistence type="predicted"/>
<dbReference type="GO" id="GO:0016020">
    <property type="term" value="C:membrane"/>
    <property type="evidence" value="ECO:0007669"/>
    <property type="project" value="InterPro"/>
</dbReference>
<dbReference type="EMBL" id="NWUJ01000002">
    <property type="protein sequence ID" value="PFH37047.1"/>
    <property type="molecule type" value="Genomic_DNA"/>
</dbReference>
<dbReference type="RefSeq" id="XP_029221056.1">
    <property type="nucleotide sequence ID" value="XM_029362091.1"/>
</dbReference>
<evidence type="ECO:0000259" key="1">
    <source>
        <dbReference type="Pfam" id="PF04092"/>
    </source>
</evidence>
<dbReference type="InterPro" id="IPR028352">
    <property type="entry name" value="Surface_antig_SAG1"/>
</dbReference>
<dbReference type="InterPro" id="IPR007226">
    <property type="entry name" value="SRS_dom"/>
</dbReference>
<reference evidence="2 3" key="1">
    <citation type="submission" date="2017-09" db="EMBL/GenBank/DDBJ databases">
        <title>Genome sequencing of Besnoitia besnoiti strain Bb-Ger1.</title>
        <authorList>
            <person name="Schares G."/>
            <person name="Venepally P."/>
            <person name="Lorenzi H.A."/>
        </authorList>
    </citation>
    <scope>NUCLEOTIDE SEQUENCE [LARGE SCALE GENOMIC DNA]</scope>
    <source>
        <strain evidence="2 3">Bb-Ger1</strain>
    </source>
</reference>
<gene>
    <name evidence="2" type="ORF">BESB_035050</name>
</gene>
<dbReference type="GeneID" id="40308486"/>
<dbReference type="InterPro" id="IPR036755">
    <property type="entry name" value="SRS_dom_sf"/>
</dbReference>
<dbReference type="Pfam" id="PF04092">
    <property type="entry name" value="SAG"/>
    <property type="match status" value="2"/>
</dbReference>
<dbReference type="SUPFAM" id="SSF74877">
    <property type="entry name" value="Major surface antigen p30, SAG1"/>
    <property type="match status" value="2"/>
</dbReference>
<dbReference type="Proteomes" id="UP000224006">
    <property type="component" value="Chromosome II"/>
</dbReference>
<dbReference type="OrthoDB" id="330519at2759"/>
<evidence type="ECO:0000313" key="3">
    <source>
        <dbReference type="Proteomes" id="UP000224006"/>
    </source>
</evidence>
<dbReference type="PRINTS" id="PR01801">
    <property type="entry name" value="SURFCEANTIGN"/>
</dbReference>
<organism evidence="2 3">
    <name type="scientific">Besnoitia besnoiti</name>
    <name type="common">Apicomplexan protozoan</name>
    <dbReference type="NCBI Taxonomy" id="94643"/>
    <lineage>
        <taxon>Eukaryota</taxon>
        <taxon>Sar</taxon>
        <taxon>Alveolata</taxon>
        <taxon>Apicomplexa</taxon>
        <taxon>Conoidasida</taxon>
        <taxon>Coccidia</taxon>
        <taxon>Eucoccidiorida</taxon>
        <taxon>Eimeriorina</taxon>
        <taxon>Sarcocystidae</taxon>
        <taxon>Besnoitia</taxon>
    </lineage>
</organism>
<dbReference type="Gene3D" id="2.60.40.1320">
    <property type="entry name" value="SRS domain"/>
    <property type="match status" value="2"/>
</dbReference>
<accession>A0A2A9MMN5</accession>
<protein>
    <submittedName>
        <fullName evidence="2">SAG-related sequence</fullName>
    </submittedName>
</protein>
<dbReference type="AlphaFoldDB" id="A0A2A9MMN5"/>
<dbReference type="KEGG" id="bbes:BESB_035050"/>
<dbReference type="VEuPathDB" id="ToxoDB:BESB_035050"/>
<sequence>MARQTRRQHCTDCLPNVDRWMHLCIGGLMLFSIEHVMAASLQKGVEEPLTGETGAASWPGIVAKCPPAAPARGGGGDPDPIPVTLSRNQLVTTLQCSEADTEEVPRGLSNVCVSKDGATVDACSKGTGESGDVVALKDVLGEGSDAKWVKKGSETQTVENAWVLQLQETDLPFTDESFFVGCQRKPSASGGTVCRVNVTVEARASSATGTAVTCAYGSHSNPEALNVEITEEKNTLTLACGQHGAILPTKYDAVYCDDDKLTSCTKSYGDIFQNYSQTWWNQEKQSAPVTLTVPKGAFPAQDKTFYVGCNHTSLGTKKPGRAGTAVRPESDTAKGVSQCRVKVTVKAASSGSFVADATRVGLPLFGVVVLGKLLSVTV</sequence>
<comment type="caution">
    <text evidence="2">The sequence shown here is derived from an EMBL/GenBank/DDBJ whole genome shotgun (WGS) entry which is preliminary data.</text>
</comment>
<name>A0A2A9MMN5_BESBE</name>
<evidence type="ECO:0000313" key="2">
    <source>
        <dbReference type="EMBL" id="PFH37047.1"/>
    </source>
</evidence>